<dbReference type="Gene3D" id="3.30.40.10">
    <property type="entry name" value="Zinc/RING finger domain, C3HC4 (zinc finger)"/>
    <property type="match status" value="1"/>
</dbReference>
<evidence type="ECO:0000256" key="2">
    <source>
        <dbReference type="ARBA" id="ARBA00022771"/>
    </source>
</evidence>
<dbReference type="PROSITE" id="PS50157">
    <property type="entry name" value="ZINC_FINGER_C2H2_2"/>
    <property type="match status" value="1"/>
</dbReference>
<feature type="domain" description="C2H2-type" evidence="8">
    <location>
        <begin position="253"/>
        <end position="279"/>
    </location>
</feature>
<dbReference type="PROSITE" id="PS00518">
    <property type="entry name" value="ZF_RING_1"/>
    <property type="match status" value="1"/>
</dbReference>
<evidence type="ECO:0000256" key="3">
    <source>
        <dbReference type="ARBA" id="ARBA00022833"/>
    </source>
</evidence>
<feature type="region of interest" description="Disordered" evidence="6">
    <location>
        <begin position="312"/>
        <end position="404"/>
    </location>
</feature>
<feature type="region of interest" description="Disordered" evidence="6">
    <location>
        <begin position="1"/>
        <end position="23"/>
    </location>
</feature>
<feature type="compositionally biased region" description="Basic and acidic residues" evidence="6">
    <location>
        <begin position="347"/>
        <end position="358"/>
    </location>
</feature>
<keyword evidence="7" id="KW-0812">Transmembrane</keyword>
<dbReference type="InterPro" id="IPR040383">
    <property type="entry name" value="HAKAI/CBLL2"/>
</dbReference>
<dbReference type="Gene3D" id="1.25.40.10">
    <property type="entry name" value="Tetratricopeptide repeat domain"/>
    <property type="match status" value="1"/>
</dbReference>
<dbReference type="AlphaFoldDB" id="A0A835HHP1"/>
<comment type="similarity">
    <text evidence="4">Belongs to the Hakai family.</text>
</comment>
<dbReference type="PROSITE" id="PS00028">
    <property type="entry name" value="ZINC_FINGER_C2H2_1"/>
    <property type="match status" value="1"/>
</dbReference>
<dbReference type="InterPro" id="IPR017907">
    <property type="entry name" value="Znf_RING_CS"/>
</dbReference>
<protein>
    <recommendedName>
        <fullName evidence="8">C2H2-type domain-containing protein</fullName>
    </recommendedName>
</protein>
<evidence type="ECO:0000256" key="4">
    <source>
        <dbReference type="ARBA" id="ARBA00038499"/>
    </source>
</evidence>
<proteinExistence type="inferred from homology"/>
<sequence>MLQIRLSNNKGASTEGGTTIGGSISGGGSGKILLQGGGGGGGGGGGATIVTIAAGSYASAIADIATSNGTLEATSADINQYRVICLHHACLIEDGWKHFDSMIHNYDTTPEVVHYACMVDLLGRRGLLDKAAKFIDSMPIEPDASVWRALFGACHVYSEAKLAKTVFSKFVELESKNVANYIILSSIYAAAVSLIFLIFHLPGMALGRAVVARLGSPCEHAFCLDCARSDSSCYLCDERIQKIQTIKMMEGIFICAAPHCLKSFLKKSEFETHIHETHADLLQSNIEKEDGNELDTFNMPRPSSMDFTMSRASSIDAHAKQSIAADSSTARTPARTAFSPNSNSQPHDLDDRTRRSQPRDQPPQKSPIIQPKQPPFYARPPNYPPDLQSENKPSPVFDRAGPYNRFHNQQNLDMQAGPHQRRDSDQNPDKQQGIISELPSSEYLQHPLQQPNFVVPVNTNQRLAPAYNFSPFPAEGAHMFYNTRYEAMRPDMPSESGREQGSLLGFSPAPAGDVTSSDSYPRPWNMGAVMPFEQMPAGQGMSESYANQLDAQGRATLFQGDYGQVPGVIPPTPPMGNMGSEPLQGSSSSDNRDGKGVLAPQPRPPPPPPPPRHLSQFTRGNFPHPGDAASQEGLSYGWQHEKHDRYGGSQD</sequence>
<reference evidence="9 10" key="1">
    <citation type="submission" date="2020-10" db="EMBL/GenBank/DDBJ databases">
        <title>The Coptis chinensis genome and diversification of protoberbering-type alkaloids.</title>
        <authorList>
            <person name="Wang B."/>
            <person name="Shu S."/>
            <person name="Song C."/>
            <person name="Liu Y."/>
        </authorList>
    </citation>
    <scope>NUCLEOTIDE SEQUENCE [LARGE SCALE GENOMIC DNA]</scope>
    <source>
        <strain evidence="9">HL-2020</strain>
        <tissue evidence="9">Leaf</tissue>
    </source>
</reference>
<dbReference type="GO" id="GO:0061630">
    <property type="term" value="F:ubiquitin protein ligase activity"/>
    <property type="evidence" value="ECO:0007669"/>
    <property type="project" value="InterPro"/>
</dbReference>
<dbReference type="Proteomes" id="UP000631114">
    <property type="component" value="Unassembled WGS sequence"/>
</dbReference>
<organism evidence="9 10">
    <name type="scientific">Coptis chinensis</name>
    <dbReference type="NCBI Taxonomy" id="261450"/>
    <lineage>
        <taxon>Eukaryota</taxon>
        <taxon>Viridiplantae</taxon>
        <taxon>Streptophyta</taxon>
        <taxon>Embryophyta</taxon>
        <taxon>Tracheophyta</taxon>
        <taxon>Spermatophyta</taxon>
        <taxon>Magnoliopsida</taxon>
        <taxon>Ranunculales</taxon>
        <taxon>Ranunculaceae</taxon>
        <taxon>Coptidoideae</taxon>
        <taxon>Coptis</taxon>
    </lineage>
</organism>
<dbReference type="InterPro" id="IPR011990">
    <property type="entry name" value="TPR-like_helical_dom_sf"/>
</dbReference>
<dbReference type="GO" id="GO:0016567">
    <property type="term" value="P:protein ubiquitination"/>
    <property type="evidence" value="ECO:0007669"/>
    <property type="project" value="InterPro"/>
</dbReference>
<keyword evidence="1" id="KW-0479">Metal-binding</keyword>
<feature type="region of interest" description="Disordered" evidence="6">
    <location>
        <begin position="561"/>
        <end position="651"/>
    </location>
</feature>
<keyword evidence="7" id="KW-1133">Transmembrane helix</keyword>
<keyword evidence="10" id="KW-1185">Reference proteome</keyword>
<dbReference type="GO" id="GO:0008270">
    <property type="term" value="F:zinc ion binding"/>
    <property type="evidence" value="ECO:0007669"/>
    <property type="project" value="UniProtKB-KW"/>
</dbReference>
<name>A0A835HHP1_9MAGN</name>
<evidence type="ECO:0000256" key="7">
    <source>
        <dbReference type="SAM" id="Phobius"/>
    </source>
</evidence>
<evidence type="ECO:0000256" key="1">
    <source>
        <dbReference type="ARBA" id="ARBA00022723"/>
    </source>
</evidence>
<dbReference type="GO" id="GO:0030155">
    <property type="term" value="P:regulation of cell adhesion"/>
    <property type="evidence" value="ECO:0007669"/>
    <property type="project" value="TreeGrafter"/>
</dbReference>
<feature type="compositionally biased region" description="Basic and acidic residues" evidence="6">
    <location>
        <begin position="639"/>
        <end position="651"/>
    </location>
</feature>
<keyword evidence="7" id="KW-0472">Membrane</keyword>
<keyword evidence="2 5" id="KW-0863">Zinc-finger</keyword>
<comment type="caution">
    <text evidence="9">The sequence shown here is derived from an EMBL/GenBank/DDBJ whole genome shotgun (WGS) entry which is preliminary data.</text>
</comment>
<feature type="compositionally biased region" description="Pro residues" evidence="6">
    <location>
        <begin position="372"/>
        <end position="384"/>
    </location>
</feature>
<evidence type="ECO:0000259" key="8">
    <source>
        <dbReference type="PROSITE" id="PS50157"/>
    </source>
</evidence>
<feature type="compositionally biased region" description="Polar residues" evidence="6">
    <location>
        <begin position="1"/>
        <end position="10"/>
    </location>
</feature>
<gene>
    <name evidence="9" type="ORF">IFM89_028081</name>
</gene>
<dbReference type="PANTHER" id="PTHR13480:SF0">
    <property type="entry name" value="E3 UBIQUITIN-PROTEIN LIGASE HAKAI"/>
    <property type="match status" value="1"/>
</dbReference>
<dbReference type="EMBL" id="JADFTS010000007">
    <property type="protein sequence ID" value="KAF9598549.1"/>
    <property type="molecule type" value="Genomic_DNA"/>
</dbReference>
<evidence type="ECO:0000256" key="5">
    <source>
        <dbReference type="PROSITE-ProRule" id="PRU00042"/>
    </source>
</evidence>
<keyword evidence="3" id="KW-0862">Zinc</keyword>
<evidence type="ECO:0000313" key="9">
    <source>
        <dbReference type="EMBL" id="KAF9598549.1"/>
    </source>
</evidence>
<dbReference type="OrthoDB" id="547746at2759"/>
<dbReference type="PANTHER" id="PTHR13480">
    <property type="entry name" value="E3 UBIQUITIN-PROTEIN LIGASE HAKAI-RELATED"/>
    <property type="match status" value="1"/>
</dbReference>
<evidence type="ECO:0000256" key="6">
    <source>
        <dbReference type="SAM" id="MobiDB-lite"/>
    </source>
</evidence>
<feature type="transmembrane region" description="Helical" evidence="7">
    <location>
        <begin position="178"/>
        <end position="199"/>
    </location>
</feature>
<dbReference type="InterPro" id="IPR013083">
    <property type="entry name" value="Znf_RING/FYVE/PHD"/>
</dbReference>
<evidence type="ECO:0000313" key="10">
    <source>
        <dbReference type="Proteomes" id="UP000631114"/>
    </source>
</evidence>
<feature type="compositionally biased region" description="Pro residues" evidence="6">
    <location>
        <begin position="601"/>
        <end position="612"/>
    </location>
</feature>
<dbReference type="InterPro" id="IPR013087">
    <property type="entry name" value="Znf_C2H2_type"/>
</dbReference>
<accession>A0A835HHP1</accession>